<evidence type="ECO:0000313" key="1">
    <source>
        <dbReference type="EMBL" id="RCV18408.1"/>
    </source>
</evidence>
<name>A0A368QKZ8_SETIT</name>
<accession>A0A368QKZ8</accession>
<organism evidence="1">
    <name type="scientific">Setaria italica</name>
    <name type="common">Foxtail millet</name>
    <name type="synonym">Panicum italicum</name>
    <dbReference type="NCBI Taxonomy" id="4555"/>
    <lineage>
        <taxon>Eukaryota</taxon>
        <taxon>Viridiplantae</taxon>
        <taxon>Streptophyta</taxon>
        <taxon>Embryophyta</taxon>
        <taxon>Tracheophyta</taxon>
        <taxon>Spermatophyta</taxon>
        <taxon>Magnoliopsida</taxon>
        <taxon>Liliopsida</taxon>
        <taxon>Poales</taxon>
        <taxon>Poaceae</taxon>
        <taxon>PACMAD clade</taxon>
        <taxon>Panicoideae</taxon>
        <taxon>Panicodae</taxon>
        <taxon>Paniceae</taxon>
        <taxon>Cenchrinae</taxon>
        <taxon>Setaria</taxon>
    </lineage>
</organism>
<dbReference type="AlphaFoldDB" id="A0A368QKZ8"/>
<protein>
    <submittedName>
        <fullName evidence="1">Uncharacterized protein</fullName>
    </submittedName>
</protein>
<sequence length="160" mass="18107">MAICKGTSFGQIFGSAVLQIFFFPFDPIRAPVLSGGSIRPSRRCLPVGPRGRARAPPTVLPPVTTHPAVPSWRLFLITLSNRPSSWLLRFIIGVIWLPTHKVLDYMPQQVNTKPQFVQRKIKIERWKHTAYCLSKRCKLRGMWQTHSYKGVQAAGCATHE</sequence>
<gene>
    <name evidence="1" type="ORF">SETIT_3G298900v2</name>
</gene>
<reference evidence="1" key="1">
    <citation type="journal article" date="2012" name="Nat. Biotechnol.">
        <title>Reference genome sequence of the model plant Setaria.</title>
        <authorList>
            <person name="Bennetzen J.L."/>
            <person name="Schmutz J."/>
            <person name="Wang H."/>
            <person name="Percifield R."/>
            <person name="Hawkins J."/>
            <person name="Pontaroli A.C."/>
            <person name="Estep M."/>
            <person name="Feng L."/>
            <person name="Vaughn J.N."/>
            <person name="Grimwood J."/>
            <person name="Jenkins J."/>
            <person name="Barry K."/>
            <person name="Lindquist E."/>
            <person name="Hellsten U."/>
            <person name="Deshpande S."/>
            <person name="Wang X."/>
            <person name="Wu X."/>
            <person name="Mitros T."/>
            <person name="Triplett J."/>
            <person name="Yang X."/>
            <person name="Ye C.Y."/>
            <person name="Mauro-Herrera M."/>
            <person name="Wang L."/>
            <person name="Li P."/>
            <person name="Sharma M."/>
            <person name="Sharma R."/>
            <person name="Ronald P.C."/>
            <person name="Panaud O."/>
            <person name="Kellogg E.A."/>
            <person name="Brutnell T.P."/>
            <person name="Doust A.N."/>
            <person name="Tuskan G.A."/>
            <person name="Rokhsar D."/>
            <person name="Devos K.M."/>
        </authorList>
    </citation>
    <scope>NUCLEOTIDE SEQUENCE [LARGE SCALE GENOMIC DNA]</scope>
    <source>
        <strain evidence="1">Yugu1</strain>
    </source>
</reference>
<proteinExistence type="predicted"/>
<reference evidence="1" key="2">
    <citation type="submission" date="2015-07" db="EMBL/GenBank/DDBJ databases">
        <authorList>
            <person name="Noorani M."/>
        </authorList>
    </citation>
    <scope>NUCLEOTIDE SEQUENCE</scope>
    <source>
        <strain evidence="1">Yugu1</strain>
    </source>
</reference>
<dbReference type="EMBL" id="CM003530">
    <property type="protein sequence ID" value="RCV18408.1"/>
    <property type="molecule type" value="Genomic_DNA"/>
</dbReference>